<evidence type="ECO:0000256" key="1">
    <source>
        <dbReference type="SAM" id="MobiDB-lite"/>
    </source>
</evidence>
<comment type="caution">
    <text evidence="2">The sequence shown here is derived from an EMBL/GenBank/DDBJ whole genome shotgun (WGS) entry which is preliminary data.</text>
</comment>
<proteinExistence type="predicted"/>
<keyword evidence="3" id="KW-1185">Reference proteome</keyword>
<evidence type="ECO:0000313" key="3">
    <source>
        <dbReference type="Proteomes" id="UP000077381"/>
    </source>
</evidence>
<protein>
    <submittedName>
        <fullName evidence="2">Uncharacterized protein</fullName>
    </submittedName>
</protein>
<sequence length="474" mass="53723">MWKAPVNAREALPYIVNAARRDGYLGLMVILARTAEARTLHEELSRDWTSIHDVTGHRIAVLCPDPHFVDDPEEEPYYTAVETPTSRFWTNLTLDDCVDFKHTRVLIPDGAWRGVPVPRPPYPEDVQQAAWTEAVSRCAEFFGIGESRLPAVLVVCFQERTDVLIQLRPATSLYKLCKRIASHPGYSPEYDFRLRERARLTRLVERFPRYGLGRHEWRKADDPPTSMARLLDVDAVRKQIDGLRHHMTLVEHVDPEAHRAWSESLAELIRTDAAEQTAQARLSEIARAVREHPRKADWRRLDQKVRKVQRALRKAADPPAELHYVPESQDERAEREARLAALQAELTQTERWLDSRPGLAKACRKAAQDELAPCAVESLKRSEYISLRRGYSAERIQVVRPTGPPPASKGSDMPTGAGVTAGTDNDLSGTVHGPAVQAGHMGDVHVHVHRPRRPSGTDGLAWLHRIWARRGRRD</sequence>
<evidence type="ECO:0000313" key="2">
    <source>
        <dbReference type="EMBL" id="OAH14637.1"/>
    </source>
</evidence>
<dbReference type="EMBL" id="LOHS01000061">
    <property type="protein sequence ID" value="OAH14637.1"/>
    <property type="molecule type" value="Genomic_DNA"/>
</dbReference>
<dbReference type="OrthoDB" id="3591164at2"/>
<dbReference type="AlphaFoldDB" id="A0A177HVN4"/>
<name>A0A177HVN4_9ACTN</name>
<dbReference type="Proteomes" id="UP000077381">
    <property type="component" value="Unassembled WGS sequence"/>
</dbReference>
<accession>A0A177HVN4</accession>
<gene>
    <name evidence="2" type="ORF">STSP_21480</name>
</gene>
<dbReference type="RefSeq" id="WP_067275158.1">
    <property type="nucleotide sequence ID" value="NZ_LOHS01000061.1"/>
</dbReference>
<dbReference type="PATRIC" id="fig|1716141.3.peg.2258"/>
<organism evidence="2 3">
    <name type="scientific">Streptomyces jeddahensis</name>
    <dbReference type="NCBI Taxonomy" id="1716141"/>
    <lineage>
        <taxon>Bacteria</taxon>
        <taxon>Bacillati</taxon>
        <taxon>Actinomycetota</taxon>
        <taxon>Actinomycetes</taxon>
        <taxon>Kitasatosporales</taxon>
        <taxon>Streptomycetaceae</taxon>
        <taxon>Streptomyces</taxon>
    </lineage>
</organism>
<feature type="region of interest" description="Disordered" evidence="1">
    <location>
        <begin position="399"/>
        <end position="437"/>
    </location>
</feature>
<reference evidence="2 3" key="1">
    <citation type="submission" date="2015-12" db="EMBL/GenBank/DDBJ databases">
        <title>Genome sequence of Streptomyces sp. G25.</title>
        <authorList>
            <person name="Poehlein A."/>
            <person name="Roettig A."/>
            <person name="Hiessl S."/>
            <person name="Hauschild P."/>
            <person name="Schauer J."/>
            <person name="Madkour M.H."/>
            <person name="Al-Ansari A.M."/>
            <person name="Almakishah N.H."/>
            <person name="Steinbuechel A."/>
            <person name="Daniel R."/>
        </authorList>
    </citation>
    <scope>NUCLEOTIDE SEQUENCE [LARGE SCALE GENOMIC DNA]</scope>
    <source>
        <strain evidence="3">G25(2015)</strain>
    </source>
</reference>